<dbReference type="RefSeq" id="WP_157389480.1">
    <property type="nucleotide sequence ID" value="NZ_WRPP01000004.1"/>
</dbReference>
<feature type="domain" description="DUF4185" evidence="3">
    <location>
        <begin position="245"/>
        <end position="556"/>
    </location>
</feature>
<feature type="signal peptide" evidence="2">
    <location>
        <begin position="1"/>
        <end position="32"/>
    </location>
</feature>
<evidence type="ECO:0000256" key="2">
    <source>
        <dbReference type="SAM" id="SignalP"/>
    </source>
</evidence>
<feature type="chain" id="PRO_5029502190" evidence="2">
    <location>
        <begin position="33"/>
        <end position="560"/>
    </location>
</feature>
<keyword evidence="5" id="KW-1185">Reference proteome</keyword>
<feature type="compositionally biased region" description="Low complexity" evidence="1">
    <location>
        <begin position="72"/>
        <end position="88"/>
    </location>
</feature>
<dbReference type="EMBL" id="WRPP01000004">
    <property type="protein sequence ID" value="MVU79884.1"/>
    <property type="molecule type" value="Genomic_DNA"/>
</dbReference>
<comment type="caution">
    <text evidence="4">The sequence shown here is derived from an EMBL/GenBank/DDBJ whole genome shotgun (WGS) entry which is preliminary data.</text>
</comment>
<keyword evidence="2" id="KW-0732">Signal</keyword>
<evidence type="ECO:0000313" key="4">
    <source>
        <dbReference type="EMBL" id="MVU79884.1"/>
    </source>
</evidence>
<evidence type="ECO:0000256" key="1">
    <source>
        <dbReference type="SAM" id="MobiDB-lite"/>
    </source>
</evidence>
<evidence type="ECO:0000259" key="3">
    <source>
        <dbReference type="Pfam" id="PF13810"/>
    </source>
</evidence>
<accession>A0A7K1UZU7</accession>
<feature type="compositionally biased region" description="Pro residues" evidence="1">
    <location>
        <begin position="60"/>
        <end position="71"/>
    </location>
</feature>
<reference evidence="4 5" key="1">
    <citation type="submission" date="2019-12" db="EMBL/GenBank/DDBJ databases">
        <title>Nocardia sp. nov. ET3-3 isolated from soil.</title>
        <authorList>
            <person name="Kanchanasin P."/>
            <person name="Tanasupawat S."/>
            <person name="Yuki M."/>
            <person name="Kudo T."/>
        </authorList>
    </citation>
    <scope>NUCLEOTIDE SEQUENCE [LARGE SCALE GENOMIC DNA]</scope>
    <source>
        <strain evidence="4 5">ET3-3</strain>
    </source>
</reference>
<protein>
    <submittedName>
        <fullName evidence="4">DUF4185 domain-containing protein</fullName>
    </submittedName>
</protein>
<feature type="compositionally biased region" description="Basic and acidic residues" evidence="1">
    <location>
        <begin position="47"/>
        <end position="59"/>
    </location>
</feature>
<dbReference type="Proteomes" id="UP000466794">
    <property type="component" value="Unassembled WGS sequence"/>
</dbReference>
<feature type="compositionally biased region" description="Pro residues" evidence="1">
    <location>
        <begin position="194"/>
        <end position="228"/>
    </location>
</feature>
<dbReference type="AlphaFoldDB" id="A0A7K1UZU7"/>
<dbReference type="InterPro" id="IPR025442">
    <property type="entry name" value="DUF4185"/>
</dbReference>
<proteinExistence type="predicted"/>
<organism evidence="4 5">
    <name type="scientific">Nocardia terrae</name>
    <dbReference type="NCBI Taxonomy" id="2675851"/>
    <lineage>
        <taxon>Bacteria</taxon>
        <taxon>Bacillati</taxon>
        <taxon>Actinomycetota</taxon>
        <taxon>Actinomycetes</taxon>
        <taxon>Mycobacteriales</taxon>
        <taxon>Nocardiaceae</taxon>
        <taxon>Nocardia</taxon>
    </lineage>
</organism>
<feature type="compositionally biased region" description="Low complexity" evidence="1">
    <location>
        <begin position="141"/>
        <end position="171"/>
    </location>
</feature>
<evidence type="ECO:0000313" key="5">
    <source>
        <dbReference type="Proteomes" id="UP000466794"/>
    </source>
</evidence>
<feature type="region of interest" description="Disordered" evidence="1">
    <location>
        <begin position="38"/>
        <end position="230"/>
    </location>
</feature>
<dbReference type="Pfam" id="PF13810">
    <property type="entry name" value="DUF4185"/>
    <property type="match status" value="1"/>
</dbReference>
<sequence length="560" mass="59860">MRTARSRPTAALALSGAAVLAVMLLPAAPATAGPLAPWVPPSMNDCGETRFDPLAREPDPNQPPPPPPPAPDNTVHIQVPVPQITQVPVPGPRQDNTRIDPTPLPADPCANPCPDLRNDQSPKPEIAAPEGDPADPPGPAPDSSGDPGTGAAPPATEDTPAPEATPAPQADSGSGGLPLPQLPKVQFDQIPETVPIPVPGGDPPQPQPQPAPAVQPPAPAPVAAPVPPGELDSLELVNQVTGHGSTNRTDMRWSVDGTDLGIMWESKPGQVAVAFGDTFGKGWEPPAAGTGDQDWRSNSIAFSSNRDLTQGLKLDTFAQNSRCHAAEILSSRKIDNFEITTIPTSGFALGGRQYLTYMSVARWSRHKPGMWWTNLGGLAWSDDGGNTWTKSEWARWDNLFGLGRFQVMGMAPHDGYVYMFGTPNGRFGTIGLARVASDQVLNKSAYQYWIDNTWVPALGPDELLATPVVSGTAGELSVRYDASTGQWQMIYLDLDRHAIVLRTAAEPQGTWTDPVPLVDTDDYPSTYGGYIHPWSTGKDLYFTMSAWNSYNVYLMHATLK</sequence>
<gene>
    <name evidence="4" type="ORF">GPX89_21900</name>
</gene>
<name>A0A7K1UZU7_9NOCA</name>